<keyword evidence="1 2" id="KW-0732">Signal</keyword>
<evidence type="ECO:0000256" key="2">
    <source>
        <dbReference type="SAM" id="SignalP"/>
    </source>
</evidence>
<dbReference type="InterPro" id="IPR028994">
    <property type="entry name" value="Integrin_alpha_N"/>
</dbReference>
<dbReference type="PANTHER" id="PTHR44103:SF1">
    <property type="entry name" value="PROPROTEIN CONVERTASE P"/>
    <property type="match status" value="1"/>
</dbReference>
<feature type="signal peptide" evidence="2">
    <location>
        <begin position="1"/>
        <end position="18"/>
    </location>
</feature>
<protein>
    <submittedName>
        <fullName evidence="4">T9SS type A sorting domain-containing protein</fullName>
    </submittedName>
</protein>
<keyword evidence="5" id="KW-1185">Reference proteome</keyword>
<evidence type="ECO:0000313" key="5">
    <source>
        <dbReference type="Proteomes" id="UP000805085"/>
    </source>
</evidence>
<dbReference type="PANTHER" id="PTHR44103">
    <property type="entry name" value="PROPROTEIN CONVERTASE P"/>
    <property type="match status" value="1"/>
</dbReference>
<dbReference type="Gene3D" id="2.130.10.130">
    <property type="entry name" value="Integrin alpha, N-terminal"/>
    <property type="match status" value="2"/>
</dbReference>
<dbReference type="Pfam" id="PF18962">
    <property type="entry name" value="Por_Secre_tail"/>
    <property type="match status" value="1"/>
</dbReference>
<feature type="domain" description="Secretion system C-terminal sorting" evidence="3">
    <location>
        <begin position="398"/>
        <end position="458"/>
    </location>
</feature>
<dbReference type="SUPFAM" id="SSF69318">
    <property type="entry name" value="Integrin alpha N-terminal domain"/>
    <property type="match status" value="2"/>
</dbReference>
<dbReference type="EMBL" id="JABRWQ010000004">
    <property type="protein sequence ID" value="NRD23475.1"/>
    <property type="molecule type" value="Genomic_DNA"/>
</dbReference>
<evidence type="ECO:0000256" key="1">
    <source>
        <dbReference type="ARBA" id="ARBA00022729"/>
    </source>
</evidence>
<evidence type="ECO:0000259" key="3">
    <source>
        <dbReference type="Pfam" id="PF18962"/>
    </source>
</evidence>
<feature type="chain" id="PRO_5047072549" evidence="2">
    <location>
        <begin position="19"/>
        <end position="464"/>
    </location>
</feature>
<evidence type="ECO:0000313" key="4">
    <source>
        <dbReference type="EMBL" id="NRD23475.1"/>
    </source>
</evidence>
<proteinExistence type="predicted"/>
<gene>
    <name evidence="4" type="ORF">HNV10_09510</name>
</gene>
<dbReference type="NCBIfam" id="TIGR04183">
    <property type="entry name" value="Por_Secre_tail"/>
    <property type="match status" value="1"/>
</dbReference>
<comment type="caution">
    <text evidence="4">The sequence shown here is derived from an EMBL/GenBank/DDBJ whole genome shotgun (WGS) entry which is preliminary data.</text>
</comment>
<reference evidence="4 5" key="1">
    <citation type="journal article" date="2015" name="Int. J. Syst. Evol. Microbiol.">
        <title>Winogradskyella litoriviva sp. nov., isolated from coastal seawater.</title>
        <authorList>
            <person name="Nedashkovskaya O.I."/>
            <person name="Kukhlevskiy A.D."/>
            <person name="Zhukova N.V."/>
            <person name="Kim S.J."/>
            <person name="Rhee S.K."/>
            <person name="Mikhailov V.V."/>
        </authorList>
    </citation>
    <scope>NUCLEOTIDE SEQUENCE [LARGE SCALE GENOMIC DNA]</scope>
    <source>
        <strain evidence="4 5">KMM6491</strain>
    </source>
</reference>
<name>A0ABX2E534_9FLAO</name>
<organism evidence="4 5">
    <name type="scientific">Winogradskyella litoriviva</name>
    <dbReference type="NCBI Taxonomy" id="1220182"/>
    <lineage>
        <taxon>Bacteria</taxon>
        <taxon>Pseudomonadati</taxon>
        <taxon>Bacteroidota</taxon>
        <taxon>Flavobacteriia</taxon>
        <taxon>Flavobacteriales</taxon>
        <taxon>Flavobacteriaceae</taxon>
        <taxon>Winogradskyella</taxon>
    </lineage>
</organism>
<sequence>MKHKLLFAIAFISAFSFGQTTFLPKVVINSATGDAPYSIDTGLIDGDSFIDILVGTNLGNTIEWYKNNGDNTFTLQTLVSNVLDGIGGLKLIDLNSDGYLDILATAYNNDRLVWFPNDGLGNFVVQNVISNTIMGASGIAVGDINNDTFIDVAVTAYDSNEVIWFSNNGTGTFTLESAKIDDTLSAPGVVNLKDIDGDGDLDALIATAVYSNDVVEIFRNNLVPSGTVSFTKDAISVATGKVGMFNATFEDIDGDTNLDILATEVSYGGGPTGNLYWYEDNGSGYTETIFSTTISNPALALFKDLDNDGLNDIILSSGKANAGNDLVWFKNNGSGTFATEEIIDATQSQAFVYSIEDFDADGDLDIASCEYNLDNLNYFENQKIVLSIPNLDLQTVSIFPNPTKDFLNFEGQNTEINVTVFDVLGKQVLTKDLSVGEKLDVSSLVSGIYTVKLNDKFSTKFIKE</sequence>
<dbReference type="Proteomes" id="UP000805085">
    <property type="component" value="Unassembled WGS sequence"/>
</dbReference>
<dbReference type="RefSeq" id="WP_173301117.1">
    <property type="nucleotide sequence ID" value="NZ_JABRWQ010000004.1"/>
</dbReference>
<dbReference type="InterPro" id="IPR026444">
    <property type="entry name" value="Secre_tail"/>
</dbReference>
<accession>A0ABX2E534</accession>
<dbReference type="InterPro" id="IPR013517">
    <property type="entry name" value="FG-GAP"/>
</dbReference>
<dbReference type="Pfam" id="PF13517">
    <property type="entry name" value="FG-GAP_3"/>
    <property type="match status" value="3"/>
</dbReference>